<feature type="domain" description="MOSC" evidence="1">
    <location>
        <begin position="80"/>
        <end position="242"/>
    </location>
</feature>
<sequence>MSVTGRAVLIGTVARLYRYPVKSTAGQAVTAAPLGSRGLLHDREWAAYTPDSGIGSGKRTRRFRPVAGLMQWRSEAADEDRVPWLISPQGDRYRVDDPAASQALTHALGQPLTLRRETTIPHHDEASVHLVTTCSIASTEALLGGTVDNRRVRPNIVLDTGPEPTWLEDDWAGASITIGAHAMLRIGAGMTRCVMLDQPQVGVRAEPAALQILGRAHNLILGVQAGVTHPGVIRAGDPAVLMHNV</sequence>
<dbReference type="EMBL" id="JAVREH010000018">
    <property type="protein sequence ID" value="MDT0262477.1"/>
    <property type="molecule type" value="Genomic_DNA"/>
</dbReference>
<evidence type="ECO:0000313" key="2">
    <source>
        <dbReference type="EMBL" id="MDT0262477.1"/>
    </source>
</evidence>
<dbReference type="SUPFAM" id="SSF50800">
    <property type="entry name" value="PK beta-barrel domain-like"/>
    <property type="match status" value="1"/>
</dbReference>
<keyword evidence="3" id="KW-1185">Reference proteome</keyword>
<proteinExistence type="predicted"/>
<dbReference type="PROSITE" id="PS51340">
    <property type="entry name" value="MOSC"/>
    <property type="match status" value="1"/>
</dbReference>
<dbReference type="InterPro" id="IPR011037">
    <property type="entry name" value="Pyrv_Knase-like_insert_dom_sf"/>
</dbReference>
<accession>A0ABU2JC05</accession>
<protein>
    <submittedName>
        <fullName evidence="2">MOSC domain-containing protein</fullName>
    </submittedName>
</protein>
<evidence type="ECO:0000259" key="1">
    <source>
        <dbReference type="PROSITE" id="PS51340"/>
    </source>
</evidence>
<dbReference type="Pfam" id="PF03476">
    <property type="entry name" value="MOSC_N"/>
    <property type="match status" value="1"/>
</dbReference>
<evidence type="ECO:0000313" key="3">
    <source>
        <dbReference type="Proteomes" id="UP001183176"/>
    </source>
</evidence>
<dbReference type="RefSeq" id="WP_311423626.1">
    <property type="nucleotide sequence ID" value="NZ_JAVREH010000018.1"/>
</dbReference>
<comment type="caution">
    <text evidence="2">The sequence shown here is derived from an EMBL/GenBank/DDBJ whole genome shotgun (WGS) entry which is preliminary data.</text>
</comment>
<reference evidence="3" key="1">
    <citation type="submission" date="2023-07" db="EMBL/GenBank/DDBJ databases">
        <title>30 novel species of actinomycetes from the DSMZ collection.</title>
        <authorList>
            <person name="Nouioui I."/>
        </authorList>
    </citation>
    <scope>NUCLEOTIDE SEQUENCE [LARGE SCALE GENOMIC DNA]</scope>
    <source>
        <strain evidence="3">DSM 44399</strain>
    </source>
</reference>
<organism evidence="2 3">
    <name type="scientific">Jatrophihabitans lederbergiae</name>
    <dbReference type="NCBI Taxonomy" id="3075547"/>
    <lineage>
        <taxon>Bacteria</taxon>
        <taxon>Bacillati</taxon>
        <taxon>Actinomycetota</taxon>
        <taxon>Actinomycetes</taxon>
        <taxon>Jatrophihabitantales</taxon>
        <taxon>Jatrophihabitantaceae</taxon>
        <taxon>Jatrophihabitans</taxon>
    </lineage>
</organism>
<gene>
    <name evidence="2" type="ORF">RM423_13850</name>
</gene>
<dbReference type="InterPro" id="IPR005303">
    <property type="entry name" value="MOCOS_middle"/>
</dbReference>
<name>A0ABU2JC05_9ACTN</name>
<dbReference type="Proteomes" id="UP001183176">
    <property type="component" value="Unassembled WGS sequence"/>
</dbReference>
<dbReference type="Pfam" id="PF03473">
    <property type="entry name" value="MOSC"/>
    <property type="match status" value="1"/>
</dbReference>
<dbReference type="InterPro" id="IPR005302">
    <property type="entry name" value="MoCF_Sase_C"/>
</dbReference>